<dbReference type="Gene3D" id="1.10.510.10">
    <property type="entry name" value="Transferase(Phosphotransferase) domain 1"/>
    <property type="match status" value="1"/>
</dbReference>
<dbReference type="InterPro" id="IPR052751">
    <property type="entry name" value="Plant_MAPKKK"/>
</dbReference>
<dbReference type="SUPFAM" id="SSF56112">
    <property type="entry name" value="Protein kinase-like (PK-like)"/>
    <property type="match status" value="1"/>
</dbReference>
<organism evidence="3 4">
    <name type="scientific">Colocasia esculenta</name>
    <name type="common">Wild taro</name>
    <name type="synonym">Arum esculentum</name>
    <dbReference type="NCBI Taxonomy" id="4460"/>
    <lineage>
        <taxon>Eukaryota</taxon>
        <taxon>Viridiplantae</taxon>
        <taxon>Streptophyta</taxon>
        <taxon>Embryophyta</taxon>
        <taxon>Tracheophyta</taxon>
        <taxon>Spermatophyta</taxon>
        <taxon>Magnoliopsida</taxon>
        <taxon>Liliopsida</taxon>
        <taxon>Araceae</taxon>
        <taxon>Aroideae</taxon>
        <taxon>Colocasieae</taxon>
        <taxon>Colocasia</taxon>
    </lineage>
</organism>
<dbReference type="InterPro" id="IPR008271">
    <property type="entry name" value="Ser/Thr_kinase_AS"/>
</dbReference>
<evidence type="ECO:0000313" key="4">
    <source>
        <dbReference type="Proteomes" id="UP000652761"/>
    </source>
</evidence>
<feature type="compositionally biased region" description="Low complexity" evidence="1">
    <location>
        <begin position="327"/>
        <end position="340"/>
    </location>
</feature>
<dbReference type="OrthoDB" id="8693905at2759"/>
<dbReference type="PROSITE" id="PS50011">
    <property type="entry name" value="PROTEIN_KINASE_DOM"/>
    <property type="match status" value="1"/>
</dbReference>
<dbReference type="PANTHER" id="PTHR48011">
    <property type="entry name" value="CCR4-NOT TRANSCRIPTIONAL COMPLEX SUBUNIT CAF120-RELATED"/>
    <property type="match status" value="1"/>
</dbReference>
<dbReference type="EMBL" id="NMUH01000356">
    <property type="protein sequence ID" value="MQL77587.1"/>
    <property type="molecule type" value="Genomic_DNA"/>
</dbReference>
<proteinExistence type="predicted"/>
<feature type="region of interest" description="Disordered" evidence="1">
    <location>
        <begin position="283"/>
        <end position="378"/>
    </location>
</feature>
<dbReference type="Pfam" id="PF00069">
    <property type="entry name" value="Pkinase"/>
    <property type="match status" value="1"/>
</dbReference>
<dbReference type="GO" id="GO:0007165">
    <property type="term" value="P:signal transduction"/>
    <property type="evidence" value="ECO:0007669"/>
    <property type="project" value="TreeGrafter"/>
</dbReference>
<protein>
    <recommendedName>
        <fullName evidence="2">Protein kinase domain-containing protein</fullName>
    </recommendedName>
</protein>
<dbReference type="Proteomes" id="UP000652761">
    <property type="component" value="Unassembled WGS sequence"/>
</dbReference>
<sequence length="398" mass="42418">MAWVRGALVGRGSFGTVNLALAMPAAVEEEDPAGDCRPGVMAVKSSPLMESVTLSHEKEVLDRLTGCPEVVACYGDEVSVEADGRRLYNVFLEYLPGGSLSELCRGQPVAEDDVRRYTASMLRGLRRVHEEGYVHCDLKPQNVLVAGPGRAKIADFGLAKRAGKKGSGSGRAGFLRGTLLYMAPESVEKGEYEPPSDVWSLGCVVSEMATGMPAWRYGGRATASAAAPLLLHIGSDEELPEIPEELSEEGRDFLRRCFVRKPSERWTVEMLLGHPFVEAAAAAAEASKSDGDDDGHSKGGKPTTERVSPRSIMGFPTGVSPRPSDCSSSAATTSEPSTSAVDGHAEPAERLRQLAIGSPESERDYSSSEGGEGFWVTVRQEHATGSSWTSMHASGSLT</sequence>
<dbReference type="GO" id="GO:0004672">
    <property type="term" value="F:protein kinase activity"/>
    <property type="evidence" value="ECO:0007669"/>
    <property type="project" value="InterPro"/>
</dbReference>
<name>A0A843U6H0_COLES</name>
<keyword evidence="4" id="KW-1185">Reference proteome</keyword>
<feature type="compositionally biased region" description="Basic and acidic residues" evidence="1">
    <location>
        <begin position="287"/>
        <end position="308"/>
    </location>
</feature>
<dbReference type="AlphaFoldDB" id="A0A843U6H0"/>
<feature type="compositionally biased region" description="Basic and acidic residues" evidence="1">
    <location>
        <begin position="343"/>
        <end position="352"/>
    </location>
</feature>
<reference evidence="3" key="1">
    <citation type="submission" date="2017-07" db="EMBL/GenBank/DDBJ databases">
        <title>Taro Niue Genome Assembly and Annotation.</title>
        <authorList>
            <person name="Atibalentja N."/>
            <person name="Keating K."/>
            <person name="Fields C.J."/>
        </authorList>
    </citation>
    <scope>NUCLEOTIDE SEQUENCE</scope>
    <source>
        <strain evidence="3">Niue_2</strain>
        <tissue evidence="3">Leaf</tissue>
    </source>
</reference>
<dbReference type="GO" id="GO:0005524">
    <property type="term" value="F:ATP binding"/>
    <property type="evidence" value="ECO:0007669"/>
    <property type="project" value="InterPro"/>
</dbReference>
<evidence type="ECO:0000256" key="1">
    <source>
        <dbReference type="SAM" id="MobiDB-lite"/>
    </source>
</evidence>
<dbReference type="CDD" id="cd06606">
    <property type="entry name" value="STKc_MAPKKK"/>
    <property type="match status" value="1"/>
</dbReference>
<comment type="caution">
    <text evidence="3">The sequence shown here is derived from an EMBL/GenBank/DDBJ whole genome shotgun (WGS) entry which is preliminary data.</text>
</comment>
<dbReference type="InterPro" id="IPR000719">
    <property type="entry name" value="Prot_kinase_dom"/>
</dbReference>
<evidence type="ECO:0000313" key="3">
    <source>
        <dbReference type="EMBL" id="MQL77587.1"/>
    </source>
</evidence>
<dbReference type="PROSITE" id="PS00108">
    <property type="entry name" value="PROTEIN_KINASE_ST"/>
    <property type="match status" value="1"/>
</dbReference>
<dbReference type="PANTHER" id="PTHR48011:SF18">
    <property type="entry name" value="MITOGEN-ACTIVATED PROTEIN KINASE KINASE KINASE 19-RELATED"/>
    <property type="match status" value="1"/>
</dbReference>
<accession>A0A843U6H0</accession>
<gene>
    <name evidence="3" type="ORF">Taro_010001</name>
</gene>
<dbReference type="InterPro" id="IPR011009">
    <property type="entry name" value="Kinase-like_dom_sf"/>
</dbReference>
<feature type="domain" description="Protein kinase" evidence="2">
    <location>
        <begin position="3"/>
        <end position="277"/>
    </location>
</feature>
<evidence type="ECO:0000259" key="2">
    <source>
        <dbReference type="PROSITE" id="PS50011"/>
    </source>
</evidence>
<dbReference type="SMART" id="SM00220">
    <property type="entry name" value="S_TKc"/>
    <property type="match status" value="1"/>
</dbReference>